<sequence length="732" mass="74228">MCNAGIDFAAQVNDEWLSQAVTEPGGGGYEVFVPPDGEDRSACNAVWNVDTNTSAFSTMCGDFTPGGDAMRMLAEMSNDDWSQFFYFLHGNDPCSKVAGMTTAVEFEAVPESCFVKEPIAAPACALDAPPSSPEPPSPEPPSPEPPSPAAPSPQPPSPAPPSPPPPSPAPPSPEPPSPAPEQPPPSPPPSSPPPPSPPPPHLPPPPSPAPPSHPPPSPEPPSPYPPSPPPSPRPPSPAPPSPSPPPPSPPPPSPEPPSPPQLPPPPPLLPEQFIVTVNTGGNTGTSCSRIQKFVNETSIAVIGAPPDRYRCRNVTSARSSPTPAYSATSIFGTVENAMAVMNAVQANMSAFVLAVAVGCGGNVLTATTDTISFFLCGSSATGGSNVPELCCPPPPPLPPSPQPPSPPSPEPPLPPLPLSPAPPSPEPPSPAPPSPAPAPPRPPPSPVPPSPSPPRPPRPPPLAPPLPPAPRPPPMPPPPASTASLEIRMSGLNIDDIPDMDAFKVQSAAEVKNASNALTATTTYVLPGSIVAGYRLTFPAAPAPEPRPPPPPGANGTAPPVPLAPPAADPLATLVALAAEPDRLFSPAFRATYNVSTITAAVLAMPPLAPAQQPRSPPVSDIQGETQASPPPPGSAPPPASTSGSSANVAPIVIAAVVPAVALLGVAGGLYCWNKRRHLDRAMADLMAVEVEGEVHVDGGGGLDGSAGSADSMGLRGIRPMATQEVLPAERR</sequence>
<feature type="region of interest" description="Disordered" evidence="1">
    <location>
        <begin position="391"/>
        <end position="483"/>
    </location>
</feature>
<evidence type="ECO:0000313" key="4">
    <source>
        <dbReference type="Proteomes" id="UP000613740"/>
    </source>
</evidence>
<evidence type="ECO:0000256" key="2">
    <source>
        <dbReference type="SAM" id="Phobius"/>
    </source>
</evidence>
<feature type="compositionally biased region" description="Pro residues" evidence="1">
    <location>
        <begin position="130"/>
        <end position="269"/>
    </location>
</feature>
<dbReference type="OrthoDB" id="550655at2759"/>
<feature type="region of interest" description="Disordered" evidence="1">
    <location>
        <begin position="541"/>
        <end position="565"/>
    </location>
</feature>
<dbReference type="Proteomes" id="UP000613740">
    <property type="component" value="Unassembled WGS sequence"/>
</dbReference>
<feature type="compositionally biased region" description="Pro residues" evidence="1">
    <location>
        <begin position="391"/>
        <end position="480"/>
    </location>
</feature>
<name>A0A836BDL0_9CHLO</name>
<feature type="transmembrane region" description="Helical" evidence="2">
    <location>
        <begin position="649"/>
        <end position="673"/>
    </location>
</feature>
<accession>A0A836BDL0</accession>
<keyword evidence="2" id="KW-0812">Transmembrane</keyword>
<dbReference type="PRINTS" id="PR01217">
    <property type="entry name" value="PRICHEXTENSN"/>
</dbReference>
<feature type="region of interest" description="Disordered" evidence="1">
    <location>
        <begin position="609"/>
        <end position="645"/>
    </location>
</feature>
<keyword evidence="4" id="KW-1185">Reference proteome</keyword>
<organism evidence="3 4">
    <name type="scientific">Chlamydomonas schloesseri</name>
    <dbReference type="NCBI Taxonomy" id="2026947"/>
    <lineage>
        <taxon>Eukaryota</taxon>
        <taxon>Viridiplantae</taxon>
        <taxon>Chlorophyta</taxon>
        <taxon>core chlorophytes</taxon>
        <taxon>Chlorophyceae</taxon>
        <taxon>CS clade</taxon>
        <taxon>Chlamydomonadales</taxon>
        <taxon>Chlamydomonadaceae</taxon>
        <taxon>Chlamydomonas</taxon>
    </lineage>
</organism>
<keyword evidence="2" id="KW-0472">Membrane</keyword>
<evidence type="ECO:0000313" key="3">
    <source>
        <dbReference type="EMBL" id="KAG2454869.1"/>
    </source>
</evidence>
<keyword evidence="2" id="KW-1133">Transmembrane helix</keyword>
<comment type="caution">
    <text evidence="3">The sequence shown here is derived from an EMBL/GenBank/DDBJ whole genome shotgun (WGS) entry which is preliminary data.</text>
</comment>
<evidence type="ECO:0008006" key="5">
    <source>
        <dbReference type="Google" id="ProtNLM"/>
    </source>
</evidence>
<proteinExistence type="predicted"/>
<protein>
    <recommendedName>
        <fullName evidence="5">Pherophorin domain-containing protein</fullName>
    </recommendedName>
</protein>
<dbReference type="AlphaFoldDB" id="A0A836BDL0"/>
<evidence type="ECO:0000256" key="1">
    <source>
        <dbReference type="SAM" id="MobiDB-lite"/>
    </source>
</evidence>
<feature type="compositionally biased region" description="Pro residues" evidence="1">
    <location>
        <begin position="629"/>
        <end position="640"/>
    </location>
</feature>
<feature type="region of interest" description="Disordered" evidence="1">
    <location>
        <begin position="124"/>
        <end position="270"/>
    </location>
</feature>
<gene>
    <name evidence="3" type="ORF">HYH02_000700</name>
</gene>
<dbReference type="EMBL" id="JAEHOD010000001">
    <property type="protein sequence ID" value="KAG2454869.1"/>
    <property type="molecule type" value="Genomic_DNA"/>
</dbReference>
<reference evidence="3" key="1">
    <citation type="journal article" date="2020" name="bioRxiv">
        <title>Comparative genomics of Chlamydomonas.</title>
        <authorList>
            <person name="Craig R.J."/>
            <person name="Hasan A.R."/>
            <person name="Ness R.W."/>
            <person name="Keightley P.D."/>
        </authorList>
    </citation>
    <scope>NUCLEOTIDE SEQUENCE</scope>
    <source>
        <strain evidence="3">CCAP 11/173</strain>
    </source>
</reference>